<feature type="compositionally biased region" description="Low complexity" evidence="1">
    <location>
        <begin position="125"/>
        <end position="146"/>
    </location>
</feature>
<protein>
    <submittedName>
        <fullName evidence="3">YkwD family protein</fullName>
    </submittedName>
</protein>
<dbReference type="EMBL" id="JAGGLD010000001">
    <property type="protein sequence ID" value="MBP2000207.1"/>
    <property type="molecule type" value="Genomic_DNA"/>
</dbReference>
<reference evidence="3 4" key="1">
    <citation type="submission" date="2021-03" db="EMBL/GenBank/DDBJ databases">
        <title>Genomic Encyclopedia of Type Strains, Phase IV (KMG-IV): sequencing the most valuable type-strain genomes for metagenomic binning, comparative biology and taxonomic classification.</title>
        <authorList>
            <person name="Goeker M."/>
        </authorList>
    </citation>
    <scope>NUCLEOTIDE SEQUENCE [LARGE SCALE GENOMIC DNA]</scope>
    <source>
        <strain evidence="3 4">DSM 26806</strain>
    </source>
</reference>
<feature type="region of interest" description="Disordered" evidence="1">
    <location>
        <begin position="31"/>
        <end position="65"/>
    </location>
</feature>
<feature type="compositionally biased region" description="Polar residues" evidence="1">
    <location>
        <begin position="109"/>
        <end position="124"/>
    </location>
</feature>
<dbReference type="PANTHER" id="PTHR31157">
    <property type="entry name" value="SCP DOMAIN-CONTAINING PROTEIN"/>
    <property type="match status" value="1"/>
</dbReference>
<feature type="domain" description="SCP" evidence="2">
    <location>
        <begin position="155"/>
        <end position="263"/>
    </location>
</feature>
<dbReference type="RefSeq" id="WP_209860041.1">
    <property type="nucleotide sequence ID" value="NZ_JAGGLD010000001.1"/>
</dbReference>
<feature type="region of interest" description="Disordered" evidence="1">
    <location>
        <begin position="93"/>
        <end position="146"/>
    </location>
</feature>
<dbReference type="InterPro" id="IPR014044">
    <property type="entry name" value="CAP_dom"/>
</dbReference>
<dbReference type="Proteomes" id="UP001519288">
    <property type="component" value="Unassembled WGS sequence"/>
</dbReference>
<name>A0ABS4JEQ8_9BACL</name>
<dbReference type="Pfam" id="PF00188">
    <property type="entry name" value="CAP"/>
    <property type="match status" value="1"/>
</dbReference>
<evidence type="ECO:0000259" key="2">
    <source>
        <dbReference type="Pfam" id="PF00188"/>
    </source>
</evidence>
<proteinExistence type="predicted"/>
<organism evidence="3 4">
    <name type="scientific">Paenibacillus shirakamiensis</name>
    <dbReference type="NCBI Taxonomy" id="1265935"/>
    <lineage>
        <taxon>Bacteria</taxon>
        <taxon>Bacillati</taxon>
        <taxon>Bacillota</taxon>
        <taxon>Bacilli</taxon>
        <taxon>Bacillales</taxon>
        <taxon>Paenibacillaceae</taxon>
        <taxon>Paenibacillus</taxon>
    </lineage>
</organism>
<dbReference type="InterPro" id="IPR035940">
    <property type="entry name" value="CAP_sf"/>
</dbReference>
<comment type="caution">
    <text evidence="3">The sequence shown here is derived from an EMBL/GenBank/DDBJ whole genome shotgun (WGS) entry which is preliminary data.</text>
</comment>
<dbReference type="PANTHER" id="PTHR31157:SF1">
    <property type="entry name" value="SCP DOMAIN-CONTAINING PROTEIN"/>
    <property type="match status" value="1"/>
</dbReference>
<evidence type="ECO:0000256" key="1">
    <source>
        <dbReference type="SAM" id="MobiDB-lite"/>
    </source>
</evidence>
<evidence type="ECO:0000313" key="4">
    <source>
        <dbReference type="Proteomes" id="UP001519288"/>
    </source>
</evidence>
<evidence type="ECO:0000313" key="3">
    <source>
        <dbReference type="EMBL" id="MBP2000207.1"/>
    </source>
</evidence>
<dbReference type="PROSITE" id="PS51257">
    <property type="entry name" value="PROKAR_LIPOPROTEIN"/>
    <property type="match status" value="1"/>
</dbReference>
<gene>
    <name evidence="3" type="ORF">J2Z69_001226</name>
</gene>
<sequence length="268" mass="29250">MRKLDKIIRKVGITATTLTLFIAVLGCSTQGKGSEQQVSPQSLHRTPQALSSTPPSNFVPKTSSIATSLTGKSSITIKETPNSFSELLNQISKDQASTDSPAPDKQEENPTSQDPNQSQPENNISENTDQSQEQNNNQNPTSNTNSSEDFAQQVLALVNQERSKAGAAALTISKDLSTMALDKAKDMYNNHYFDHNSPTHGSPFDMMQEYGITFSSAGENIANGQTTPAQVMKDWMNSPGHKANILNTSYKQIGIGFYNNEWVQEFIG</sequence>
<dbReference type="CDD" id="cd05379">
    <property type="entry name" value="CAP_bacterial"/>
    <property type="match status" value="1"/>
</dbReference>
<accession>A0ABS4JEQ8</accession>
<dbReference type="Gene3D" id="3.40.33.10">
    <property type="entry name" value="CAP"/>
    <property type="match status" value="1"/>
</dbReference>
<keyword evidence="4" id="KW-1185">Reference proteome</keyword>
<dbReference type="SUPFAM" id="SSF55797">
    <property type="entry name" value="PR-1-like"/>
    <property type="match status" value="1"/>
</dbReference>